<dbReference type="InterPro" id="IPR000873">
    <property type="entry name" value="AMP-dep_synth/lig_dom"/>
</dbReference>
<name>A0AAU3GMC7_9ACTN</name>
<dbReference type="EMBL" id="CP109535">
    <property type="protein sequence ID" value="WTY94209.1"/>
    <property type="molecule type" value="Genomic_DNA"/>
</dbReference>
<dbReference type="InterPro" id="IPR025110">
    <property type="entry name" value="AMP-bd_C"/>
</dbReference>
<evidence type="ECO:0000259" key="3">
    <source>
        <dbReference type="Pfam" id="PF00501"/>
    </source>
</evidence>
<evidence type="ECO:0000256" key="1">
    <source>
        <dbReference type="ARBA" id="ARBA00006432"/>
    </source>
</evidence>
<gene>
    <name evidence="5" type="ORF">OG626_04510</name>
</gene>
<comment type="similarity">
    <text evidence="1">Belongs to the ATP-dependent AMP-binding enzyme family.</text>
</comment>
<dbReference type="PROSITE" id="PS00455">
    <property type="entry name" value="AMP_BINDING"/>
    <property type="match status" value="1"/>
</dbReference>
<dbReference type="InterPro" id="IPR045851">
    <property type="entry name" value="AMP-bd_C_sf"/>
</dbReference>
<protein>
    <submittedName>
        <fullName evidence="5">Fatty acid--CoA ligase family protein</fullName>
    </submittedName>
</protein>
<dbReference type="CDD" id="cd04433">
    <property type="entry name" value="AFD_class_I"/>
    <property type="match status" value="1"/>
</dbReference>
<dbReference type="Gene3D" id="3.40.50.12780">
    <property type="entry name" value="N-terminal domain of ligase-like"/>
    <property type="match status" value="1"/>
</dbReference>
<dbReference type="InterPro" id="IPR020845">
    <property type="entry name" value="AMP-binding_CS"/>
</dbReference>
<dbReference type="Gene3D" id="3.30.300.30">
    <property type="match status" value="1"/>
</dbReference>
<organism evidence="5">
    <name type="scientific">Streptomyces sp. NBC_01401</name>
    <dbReference type="NCBI Taxonomy" id="2903854"/>
    <lineage>
        <taxon>Bacteria</taxon>
        <taxon>Bacillati</taxon>
        <taxon>Actinomycetota</taxon>
        <taxon>Actinomycetes</taxon>
        <taxon>Kitasatosporales</taxon>
        <taxon>Streptomycetaceae</taxon>
        <taxon>Streptomyces</taxon>
    </lineage>
</organism>
<evidence type="ECO:0000256" key="2">
    <source>
        <dbReference type="ARBA" id="ARBA00022598"/>
    </source>
</evidence>
<proteinExistence type="inferred from homology"/>
<dbReference type="InterPro" id="IPR042099">
    <property type="entry name" value="ANL_N_sf"/>
</dbReference>
<evidence type="ECO:0000313" key="5">
    <source>
        <dbReference type="EMBL" id="WTY94209.1"/>
    </source>
</evidence>
<dbReference type="AlphaFoldDB" id="A0AAU3GMC7"/>
<dbReference type="Pfam" id="PF13193">
    <property type="entry name" value="AMP-binding_C"/>
    <property type="match status" value="1"/>
</dbReference>
<sequence>MSANENYARRVLEVLASHPDRVALWREDEEFTAGQFSRAVLSAADVLRRHFTEHRTPGTEGEAPVVAVLTVTNSPATIMLRYAANLAGATVVHLHSTNAVDPNDQLAAAARQEILGRTGADFLAVDKENADAARELCDRLTEPPRLAAFGALGSDVVDLSAGDPDAFDLAAVEVDPAQPAVVIYTSGTSGRPKGVMQPYSLRSFNLMVALQSPEPIVALSTLPVSNSSGSAVDVALASGGTVVLHDGFEAGEVLRAVERHRVSTLSLTPPQLYMLIDHPDTATTDRSSLRLITYVGSPAAPARLAQAIEVFGPVLLQLYGTTEISGISMLMPQDHFDPELRRTVGRPTTQVRIRDLEDGRDLPPGEIGEVCVQSPSTMLGYWGEPDLTAEVVRDGWVHTGDLGSLDEKGYLRLHGRMGEVMKTNGIKVHPTDVENALLTHQDIAQAAVFCVVDDDRVEHIHAAVVVRPGGTAGSEELIGHVAAELSPKHIPAVVTFHDALPLTGAGKPDKRELAARHCGAA</sequence>
<dbReference type="SUPFAM" id="SSF56801">
    <property type="entry name" value="Acetyl-CoA synthetase-like"/>
    <property type="match status" value="1"/>
</dbReference>
<dbReference type="Pfam" id="PF00501">
    <property type="entry name" value="AMP-binding"/>
    <property type="match status" value="1"/>
</dbReference>
<keyword evidence="2 5" id="KW-0436">Ligase</keyword>
<feature type="domain" description="AMP-binding enzyme C-terminal" evidence="4">
    <location>
        <begin position="433"/>
        <end position="507"/>
    </location>
</feature>
<accession>A0AAU3GMC7</accession>
<reference evidence="5" key="1">
    <citation type="submission" date="2022-10" db="EMBL/GenBank/DDBJ databases">
        <title>The complete genomes of actinobacterial strains from the NBC collection.</title>
        <authorList>
            <person name="Joergensen T.S."/>
            <person name="Alvarez Arevalo M."/>
            <person name="Sterndorff E.B."/>
            <person name="Faurdal D."/>
            <person name="Vuksanovic O."/>
            <person name="Mourched A.-S."/>
            <person name="Charusanti P."/>
            <person name="Shaw S."/>
            <person name="Blin K."/>
            <person name="Weber T."/>
        </authorList>
    </citation>
    <scope>NUCLEOTIDE SEQUENCE</scope>
    <source>
        <strain evidence="5">NBC_01401</strain>
    </source>
</reference>
<dbReference type="GO" id="GO:0016405">
    <property type="term" value="F:CoA-ligase activity"/>
    <property type="evidence" value="ECO:0007669"/>
    <property type="project" value="TreeGrafter"/>
</dbReference>
<evidence type="ECO:0000259" key="4">
    <source>
        <dbReference type="Pfam" id="PF13193"/>
    </source>
</evidence>
<dbReference type="PANTHER" id="PTHR24096">
    <property type="entry name" value="LONG-CHAIN-FATTY-ACID--COA LIGASE"/>
    <property type="match status" value="1"/>
</dbReference>
<dbReference type="PANTHER" id="PTHR24096:SF149">
    <property type="entry name" value="AMP-BINDING DOMAIN-CONTAINING PROTEIN-RELATED"/>
    <property type="match status" value="1"/>
</dbReference>
<feature type="domain" description="AMP-dependent synthetase/ligase" evidence="3">
    <location>
        <begin position="15"/>
        <end position="382"/>
    </location>
</feature>